<comment type="caution">
    <text evidence="1">The sequence shown here is derived from an EMBL/GenBank/DDBJ whole genome shotgun (WGS) entry which is preliminary data.</text>
</comment>
<evidence type="ECO:0000313" key="2">
    <source>
        <dbReference type="Proteomes" id="UP000253934"/>
    </source>
</evidence>
<reference evidence="1" key="1">
    <citation type="submission" date="2018-04" db="EMBL/GenBank/DDBJ databases">
        <title>Draft genome sequence of the Candidatus Spirobacillus cienkowskii, a pathogen of freshwater Daphnia species, reconstructed from hemolymph metagenomic reads.</title>
        <authorList>
            <person name="Bresciani L."/>
            <person name="Lemos L.N."/>
            <person name="Wale N."/>
            <person name="Lin J.Y."/>
            <person name="Fernandes G.R."/>
            <person name="Duffy M.A."/>
            <person name="Rodrigues J.M."/>
        </authorList>
    </citation>
    <scope>NUCLEOTIDE SEQUENCE [LARGE SCALE GENOMIC DNA]</scope>
    <source>
        <strain evidence="1">Binning01</strain>
    </source>
</reference>
<name>A0A369KWW8_9BACT</name>
<dbReference type="Proteomes" id="UP000253934">
    <property type="component" value="Unassembled WGS sequence"/>
</dbReference>
<keyword evidence="2" id="KW-1185">Reference proteome</keyword>
<proteinExistence type="predicted"/>
<accession>A0A369KWW8</accession>
<organism evidence="1 2">
    <name type="scientific">Spirobacillus cienkowskii</name>
    <dbReference type="NCBI Taxonomy" id="495820"/>
    <lineage>
        <taxon>Bacteria</taxon>
        <taxon>Pseudomonadati</taxon>
        <taxon>Bdellovibrionota</taxon>
        <taxon>Oligoflexia</taxon>
        <taxon>Silvanigrellales</taxon>
        <taxon>Spirobacillus</taxon>
    </lineage>
</organism>
<dbReference type="EMBL" id="QOVW01000065">
    <property type="protein sequence ID" value="RDB36204.1"/>
    <property type="molecule type" value="Genomic_DNA"/>
</dbReference>
<protein>
    <submittedName>
        <fullName evidence="1">Uncharacterized protein</fullName>
    </submittedName>
</protein>
<dbReference type="AlphaFoldDB" id="A0A369KWW8"/>
<gene>
    <name evidence="1" type="ORF">DCC88_06385</name>
</gene>
<sequence>MLPEIQPVLEIFEELSFDDKAFFSFKNEENLEVVALYSKKQDKKNWSIWFAINEQASKQTLSSTHIKKAIKAYKVSEKQFIQQITDILMTQAMFANEFIDQLSRVFGEEAVQNNLSQTECYFNKNDIVLNSLSEIDMLKDQLKRSKERLTNKTRLKIVK</sequence>
<evidence type="ECO:0000313" key="1">
    <source>
        <dbReference type="EMBL" id="RDB36204.1"/>
    </source>
</evidence>
<dbReference type="RefSeq" id="WP_338636988.1">
    <property type="nucleotide sequence ID" value="NZ_CP146516.1"/>
</dbReference>